<keyword evidence="2" id="KW-0229">DNA integration</keyword>
<dbReference type="Pfam" id="PF13356">
    <property type="entry name" value="Arm-DNA-bind_3"/>
    <property type="match status" value="1"/>
</dbReference>
<dbReference type="EMBL" id="JAMPJU010000023">
    <property type="protein sequence ID" value="MCV9884010.1"/>
    <property type="molecule type" value="Genomic_DNA"/>
</dbReference>
<evidence type="ECO:0000313" key="6">
    <source>
        <dbReference type="Proteomes" id="UP001165568"/>
    </source>
</evidence>
<dbReference type="PANTHER" id="PTHR30629:SF9">
    <property type="entry name" value="PROTEIN INTB-RELATED"/>
    <property type="match status" value="1"/>
</dbReference>
<protein>
    <submittedName>
        <fullName evidence="4">Arm DNA-binding domain-containing protein</fullName>
    </submittedName>
</protein>
<accession>A0AA41XZS5</accession>
<dbReference type="GO" id="GO:0003677">
    <property type="term" value="F:DNA binding"/>
    <property type="evidence" value="ECO:0007669"/>
    <property type="project" value="UniProtKB-KW"/>
</dbReference>
<keyword evidence="4" id="KW-0238">DNA-binding</keyword>
<evidence type="ECO:0000313" key="4">
    <source>
        <dbReference type="EMBL" id="MCV9880603.1"/>
    </source>
</evidence>
<evidence type="ECO:0000256" key="2">
    <source>
        <dbReference type="ARBA" id="ARBA00022908"/>
    </source>
</evidence>
<dbReference type="PANTHER" id="PTHR30629">
    <property type="entry name" value="PROPHAGE INTEGRASE"/>
    <property type="match status" value="1"/>
</dbReference>
<proteinExistence type="inferred from homology"/>
<sequence length="106" mass="11797">MALTDIKVRSAKPEEKPYKLTDGNGMFLLVHTNGSKYWCLRYRSDGKEKTLALGVYPEVSLSEARQKRDDARKLIAAGVDPVILPFLTEVTSRIRSCVEYAASACS</sequence>
<comment type="similarity">
    <text evidence="1">Belongs to the 'phage' integrase family.</text>
</comment>
<dbReference type="InterPro" id="IPR025166">
    <property type="entry name" value="Integrase_DNA_bind_dom"/>
</dbReference>
<gene>
    <name evidence="4" type="ORF">NC803_17395</name>
    <name evidence="5" type="ORF">NC856_17280</name>
</gene>
<dbReference type="Proteomes" id="UP001165568">
    <property type="component" value="Unassembled WGS sequence"/>
</dbReference>
<evidence type="ECO:0000259" key="3">
    <source>
        <dbReference type="Pfam" id="PF13356"/>
    </source>
</evidence>
<feature type="non-terminal residue" evidence="4">
    <location>
        <position position="106"/>
    </location>
</feature>
<dbReference type="AlphaFoldDB" id="A0AA41XZS5"/>
<comment type="caution">
    <text evidence="4">The sequence shown here is derived from an EMBL/GenBank/DDBJ whole genome shotgun (WGS) entry which is preliminary data.</text>
</comment>
<reference evidence="4" key="1">
    <citation type="submission" date="2022-04" db="EMBL/GenBank/DDBJ databases">
        <title>Brenneria sp. isolated from walnut trees in Serbia.</title>
        <authorList>
            <person name="Gasic K."/>
            <person name="Zlatkovic N."/>
            <person name="Kuzmanovic N."/>
        </authorList>
    </citation>
    <scope>NUCLEOTIDE SEQUENCE</scope>
    <source>
        <strain evidence="5">KBI 423</strain>
        <strain evidence="4">KBI 447</strain>
    </source>
</reference>
<dbReference type="EMBL" id="JAMPJT010000022">
    <property type="protein sequence ID" value="MCV9880603.1"/>
    <property type="molecule type" value="Genomic_DNA"/>
</dbReference>
<name>A0AA41XZS5_9GAMM</name>
<organism evidence="4 7">
    <name type="scientific">Brenneria izbisi</name>
    <dbReference type="NCBI Taxonomy" id="2939450"/>
    <lineage>
        <taxon>Bacteria</taxon>
        <taxon>Pseudomonadati</taxon>
        <taxon>Pseudomonadota</taxon>
        <taxon>Gammaproteobacteria</taxon>
        <taxon>Enterobacterales</taxon>
        <taxon>Pectobacteriaceae</taxon>
        <taxon>Brenneria</taxon>
    </lineage>
</organism>
<evidence type="ECO:0000313" key="7">
    <source>
        <dbReference type="Proteomes" id="UP001165569"/>
    </source>
</evidence>
<dbReference type="Proteomes" id="UP001165569">
    <property type="component" value="Unassembled WGS sequence"/>
</dbReference>
<evidence type="ECO:0000313" key="5">
    <source>
        <dbReference type="EMBL" id="MCV9884010.1"/>
    </source>
</evidence>
<dbReference type="GO" id="GO:0015074">
    <property type="term" value="P:DNA integration"/>
    <property type="evidence" value="ECO:0007669"/>
    <property type="project" value="UniProtKB-KW"/>
</dbReference>
<dbReference type="InterPro" id="IPR050808">
    <property type="entry name" value="Phage_Integrase"/>
</dbReference>
<feature type="domain" description="Integrase DNA-binding" evidence="3">
    <location>
        <begin position="3"/>
        <end position="82"/>
    </location>
</feature>
<keyword evidence="6" id="KW-1185">Reference proteome</keyword>
<evidence type="ECO:0000256" key="1">
    <source>
        <dbReference type="ARBA" id="ARBA00008857"/>
    </source>
</evidence>
<dbReference type="Gene3D" id="3.30.160.390">
    <property type="entry name" value="Integrase, DNA-binding domain"/>
    <property type="match status" value="1"/>
</dbReference>
<dbReference type="RefSeq" id="WP_264091658.1">
    <property type="nucleotide sequence ID" value="NZ_JAMPJT010000022.1"/>
</dbReference>
<dbReference type="InterPro" id="IPR038488">
    <property type="entry name" value="Integrase_DNA-bd_sf"/>
</dbReference>